<dbReference type="RefSeq" id="WP_369190150.1">
    <property type="nucleotide sequence ID" value="NZ_CP163431.1"/>
</dbReference>
<sequence length="140" mass="15250">MGTAKNQTCPECHEPGSLNTHGDCRRTRRARQKRERGDGANRPAQDAVWPTLARKLGVTLPTLETLMTAPCDVCGETAPETRKHNSAYARKDTGAVVGTICQKCATALGFLGHDPTRLEKALTLLTCGDDRRDAPRNVPR</sequence>
<keyword evidence="2" id="KW-0540">Nuclease</keyword>
<evidence type="ECO:0000256" key="1">
    <source>
        <dbReference type="SAM" id="MobiDB-lite"/>
    </source>
</evidence>
<protein>
    <submittedName>
        <fullName evidence="2">Endonuclease domain-containing protein</fullName>
    </submittedName>
</protein>
<keyword evidence="2" id="KW-0255">Endonuclease</keyword>
<dbReference type="Pfam" id="PF02945">
    <property type="entry name" value="Endonuclease_7"/>
    <property type="match status" value="1"/>
</dbReference>
<name>A0AB39MI60_9ACTN</name>
<accession>A0AB39MI60</accession>
<dbReference type="Gene3D" id="3.40.1800.10">
    <property type="entry name" value="His-Me finger endonucleases"/>
    <property type="match status" value="1"/>
</dbReference>
<gene>
    <name evidence="2" type="ORF">AB5J58_32730</name>
</gene>
<organism evidence="2">
    <name type="scientific">Streptomyces sp. R08</name>
    <dbReference type="NCBI Taxonomy" id="3238624"/>
    <lineage>
        <taxon>Bacteria</taxon>
        <taxon>Bacillati</taxon>
        <taxon>Actinomycetota</taxon>
        <taxon>Actinomycetes</taxon>
        <taxon>Kitasatosporales</taxon>
        <taxon>Streptomycetaceae</taxon>
        <taxon>Streptomyces</taxon>
    </lineage>
</organism>
<dbReference type="EMBL" id="CP163431">
    <property type="protein sequence ID" value="XDQ04638.1"/>
    <property type="molecule type" value="Genomic_DNA"/>
</dbReference>
<keyword evidence="2" id="KW-0378">Hydrolase</keyword>
<feature type="region of interest" description="Disordered" evidence="1">
    <location>
        <begin position="19"/>
        <end position="46"/>
    </location>
</feature>
<dbReference type="GO" id="GO:0004519">
    <property type="term" value="F:endonuclease activity"/>
    <property type="evidence" value="ECO:0007669"/>
    <property type="project" value="UniProtKB-KW"/>
</dbReference>
<evidence type="ECO:0000313" key="2">
    <source>
        <dbReference type="EMBL" id="XDQ04638.1"/>
    </source>
</evidence>
<dbReference type="AlphaFoldDB" id="A0AB39MI60"/>
<reference evidence="2" key="1">
    <citation type="submission" date="2024-07" db="EMBL/GenBank/DDBJ databases">
        <authorList>
            <person name="Yu S.T."/>
        </authorList>
    </citation>
    <scope>NUCLEOTIDE SEQUENCE</scope>
    <source>
        <strain evidence="2">R08</strain>
    </source>
</reference>
<dbReference type="InterPro" id="IPR038563">
    <property type="entry name" value="Endonuclease_7_sf"/>
</dbReference>
<proteinExistence type="predicted"/>
<dbReference type="InterPro" id="IPR004211">
    <property type="entry name" value="Endonuclease_7"/>
</dbReference>